<dbReference type="EMBL" id="ANOG01000801">
    <property type="protein sequence ID" value="EMI17437.1"/>
    <property type="molecule type" value="Genomic_DNA"/>
</dbReference>
<dbReference type="Proteomes" id="UP000011991">
    <property type="component" value="Unassembled WGS sequence"/>
</dbReference>
<reference evidence="1 2" key="1">
    <citation type="journal article" date="2013" name="Mar. Genomics">
        <title>Expression of sulfatases in Rhodopirellula baltica and the diversity of sulfatases in the genus Rhodopirellula.</title>
        <authorList>
            <person name="Wegner C.E."/>
            <person name="Richter-Heitmann T."/>
            <person name="Klindworth A."/>
            <person name="Klockow C."/>
            <person name="Richter M."/>
            <person name="Achstetter T."/>
            <person name="Glockner F.O."/>
            <person name="Harder J."/>
        </authorList>
    </citation>
    <scope>NUCLEOTIDE SEQUENCE [LARGE SCALE GENOMIC DNA]</scope>
    <source>
        <strain evidence="1 2">SM1</strain>
    </source>
</reference>
<organism evidence="1 2">
    <name type="scientific">Rhodopirellula maiorica SM1</name>
    <dbReference type="NCBI Taxonomy" id="1265738"/>
    <lineage>
        <taxon>Bacteria</taxon>
        <taxon>Pseudomonadati</taxon>
        <taxon>Planctomycetota</taxon>
        <taxon>Planctomycetia</taxon>
        <taxon>Pirellulales</taxon>
        <taxon>Pirellulaceae</taxon>
        <taxon>Novipirellula</taxon>
    </lineage>
</organism>
<accession>M5RPX3</accession>
<sequence>MTCQTTLEGIQPLYLPTQRLFVSQIGRSPLGPVLFGMSLTAELPCQPKDRSTATTTPR</sequence>
<evidence type="ECO:0000313" key="2">
    <source>
        <dbReference type="Proteomes" id="UP000011991"/>
    </source>
</evidence>
<name>M5RPX3_9BACT</name>
<dbReference type="AlphaFoldDB" id="M5RPX3"/>
<gene>
    <name evidence="1" type="ORF">RMSM_05666</name>
</gene>
<protein>
    <submittedName>
        <fullName evidence="1">Uncharacterized protein</fullName>
    </submittedName>
</protein>
<evidence type="ECO:0000313" key="1">
    <source>
        <dbReference type="EMBL" id="EMI17437.1"/>
    </source>
</evidence>
<dbReference type="PATRIC" id="fig|1265738.3.peg.5666"/>
<comment type="caution">
    <text evidence="1">The sequence shown here is derived from an EMBL/GenBank/DDBJ whole genome shotgun (WGS) entry which is preliminary data.</text>
</comment>
<proteinExistence type="predicted"/>
<keyword evidence="2" id="KW-1185">Reference proteome</keyword>